<feature type="domain" description="CN hydrolase" evidence="1">
    <location>
        <begin position="7"/>
        <end position="128"/>
    </location>
</feature>
<reference evidence="2" key="1">
    <citation type="submission" date="2018-05" db="EMBL/GenBank/DDBJ databases">
        <authorList>
            <person name="Lanie J.A."/>
            <person name="Ng W.-L."/>
            <person name="Kazmierczak K.M."/>
            <person name="Andrzejewski T.M."/>
            <person name="Davidsen T.M."/>
            <person name="Wayne K.J."/>
            <person name="Tettelin H."/>
            <person name="Glass J.I."/>
            <person name="Rusch D."/>
            <person name="Podicherti R."/>
            <person name="Tsui H.-C.T."/>
            <person name="Winkler M.E."/>
        </authorList>
    </citation>
    <scope>NUCLEOTIDE SEQUENCE</scope>
</reference>
<protein>
    <recommendedName>
        <fullName evidence="1">CN hydrolase domain-containing protein</fullName>
    </recommendedName>
</protein>
<evidence type="ECO:0000313" key="2">
    <source>
        <dbReference type="EMBL" id="SVB40955.1"/>
    </source>
</evidence>
<dbReference type="InterPro" id="IPR036526">
    <property type="entry name" value="C-N_Hydrolase_sf"/>
</dbReference>
<dbReference type="Pfam" id="PF00795">
    <property type="entry name" value="CN_hydrolase"/>
    <property type="match status" value="1"/>
</dbReference>
<dbReference type="EMBL" id="UINC01040705">
    <property type="protein sequence ID" value="SVB40955.1"/>
    <property type="molecule type" value="Genomic_DNA"/>
</dbReference>
<sequence>MKRNVNNQIKLIKESIDWASENNCDFLVTPEGSLSGYYPQAIMSAEANEGLMAVLSEIEEYSKNLKIGLCLGTLFHDLEEIGYVKRNQIRFYDKEGTFLGATNKTYLIKGWDGNFLAHDLKKAGIKVIKLETEKEQFNAVGLICNDLWGSIWESEVSLPWAAYGTFNLGRESINTVDKTTLSNKVHLFIHSTNGGRGNKDDELYNDWHDAHLRMMSFMTKIPIITVDNCNLMTGEATNCPTSSESGVIINSKWHTKVPRVGKQYFYFDFTTEYIESCYEDEPDHQGLTYKPYSR</sequence>
<proteinExistence type="predicted"/>
<gene>
    <name evidence="2" type="ORF">METZ01_LOCUS193809</name>
</gene>
<dbReference type="InterPro" id="IPR003010">
    <property type="entry name" value="C-N_Hydrolase"/>
</dbReference>
<dbReference type="Gene3D" id="3.60.110.10">
    <property type="entry name" value="Carbon-nitrogen hydrolase"/>
    <property type="match status" value="1"/>
</dbReference>
<organism evidence="2">
    <name type="scientific">marine metagenome</name>
    <dbReference type="NCBI Taxonomy" id="408172"/>
    <lineage>
        <taxon>unclassified sequences</taxon>
        <taxon>metagenomes</taxon>
        <taxon>ecological metagenomes</taxon>
    </lineage>
</organism>
<name>A0A382DRU1_9ZZZZ</name>
<accession>A0A382DRU1</accession>
<evidence type="ECO:0000259" key="1">
    <source>
        <dbReference type="Pfam" id="PF00795"/>
    </source>
</evidence>
<dbReference type="AlphaFoldDB" id="A0A382DRU1"/>
<dbReference type="SUPFAM" id="SSF56317">
    <property type="entry name" value="Carbon-nitrogen hydrolase"/>
    <property type="match status" value="1"/>
</dbReference>